<protein>
    <submittedName>
        <fullName evidence="2">Uncharacterized protein</fullName>
    </submittedName>
</protein>
<dbReference type="Proteomes" id="UP001412067">
    <property type="component" value="Unassembled WGS sequence"/>
</dbReference>
<keyword evidence="3" id="KW-1185">Reference proteome</keyword>
<sequence length="106" mass="11289">MIKHCNALLADGANGTASAVSLERSRESAPVSLPSPTPPSDAERMTGWRSTFPAMAGAPLPPPQLSVAALRSFPAKLLKARLLFRRGQSLPCPNPPRLQAIQHRKG</sequence>
<evidence type="ECO:0000313" key="3">
    <source>
        <dbReference type="Proteomes" id="UP001412067"/>
    </source>
</evidence>
<accession>A0ABR2M9I6</accession>
<dbReference type="EMBL" id="JBBWWR010000011">
    <property type="protein sequence ID" value="KAK8959828.1"/>
    <property type="molecule type" value="Genomic_DNA"/>
</dbReference>
<comment type="caution">
    <text evidence="2">The sequence shown here is derived from an EMBL/GenBank/DDBJ whole genome shotgun (WGS) entry which is preliminary data.</text>
</comment>
<proteinExistence type="predicted"/>
<reference evidence="2 3" key="1">
    <citation type="journal article" date="2022" name="Nat. Plants">
        <title>Genomes of leafy and leafless Platanthera orchids illuminate the evolution of mycoheterotrophy.</title>
        <authorList>
            <person name="Li M.H."/>
            <person name="Liu K.W."/>
            <person name="Li Z."/>
            <person name="Lu H.C."/>
            <person name="Ye Q.L."/>
            <person name="Zhang D."/>
            <person name="Wang J.Y."/>
            <person name="Li Y.F."/>
            <person name="Zhong Z.M."/>
            <person name="Liu X."/>
            <person name="Yu X."/>
            <person name="Liu D.K."/>
            <person name="Tu X.D."/>
            <person name="Liu B."/>
            <person name="Hao Y."/>
            <person name="Liao X.Y."/>
            <person name="Jiang Y.T."/>
            <person name="Sun W.H."/>
            <person name="Chen J."/>
            <person name="Chen Y.Q."/>
            <person name="Ai Y."/>
            <person name="Zhai J.W."/>
            <person name="Wu S.S."/>
            <person name="Zhou Z."/>
            <person name="Hsiao Y.Y."/>
            <person name="Wu W.L."/>
            <person name="Chen Y.Y."/>
            <person name="Lin Y.F."/>
            <person name="Hsu J.L."/>
            <person name="Li C.Y."/>
            <person name="Wang Z.W."/>
            <person name="Zhao X."/>
            <person name="Zhong W.Y."/>
            <person name="Ma X.K."/>
            <person name="Ma L."/>
            <person name="Huang J."/>
            <person name="Chen G.Z."/>
            <person name="Huang M.Z."/>
            <person name="Huang L."/>
            <person name="Peng D.H."/>
            <person name="Luo Y.B."/>
            <person name="Zou S.Q."/>
            <person name="Chen S.P."/>
            <person name="Lan S."/>
            <person name="Tsai W.C."/>
            <person name="Van de Peer Y."/>
            <person name="Liu Z.J."/>
        </authorList>
    </citation>
    <scope>NUCLEOTIDE SEQUENCE [LARGE SCALE GENOMIC DNA]</scope>
    <source>
        <strain evidence="2">Lor288</strain>
    </source>
</reference>
<name>A0ABR2M9I6_9ASPA</name>
<organism evidence="2 3">
    <name type="scientific">Platanthera guangdongensis</name>
    <dbReference type="NCBI Taxonomy" id="2320717"/>
    <lineage>
        <taxon>Eukaryota</taxon>
        <taxon>Viridiplantae</taxon>
        <taxon>Streptophyta</taxon>
        <taxon>Embryophyta</taxon>
        <taxon>Tracheophyta</taxon>
        <taxon>Spermatophyta</taxon>
        <taxon>Magnoliopsida</taxon>
        <taxon>Liliopsida</taxon>
        <taxon>Asparagales</taxon>
        <taxon>Orchidaceae</taxon>
        <taxon>Orchidoideae</taxon>
        <taxon>Orchideae</taxon>
        <taxon>Orchidinae</taxon>
        <taxon>Platanthera</taxon>
    </lineage>
</organism>
<feature type="region of interest" description="Disordered" evidence="1">
    <location>
        <begin position="20"/>
        <end position="46"/>
    </location>
</feature>
<evidence type="ECO:0000256" key="1">
    <source>
        <dbReference type="SAM" id="MobiDB-lite"/>
    </source>
</evidence>
<feature type="region of interest" description="Disordered" evidence="1">
    <location>
        <begin position="87"/>
        <end position="106"/>
    </location>
</feature>
<gene>
    <name evidence="2" type="ORF">KSP40_PGU019778</name>
</gene>
<evidence type="ECO:0000313" key="2">
    <source>
        <dbReference type="EMBL" id="KAK8959828.1"/>
    </source>
</evidence>